<dbReference type="InterPro" id="IPR013783">
    <property type="entry name" value="Ig-like_fold"/>
</dbReference>
<dbReference type="InterPro" id="IPR032311">
    <property type="entry name" value="DUF4982"/>
</dbReference>
<dbReference type="Pfam" id="PF16355">
    <property type="entry name" value="DUF4982"/>
    <property type="match status" value="1"/>
</dbReference>
<feature type="domain" description="DUF4982" evidence="7">
    <location>
        <begin position="627"/>
        <end position="683"/>
    </location>
</feature>
<organism evidence="9 10">
    <name type="scientific">Coprococcus comes</name>
    <dbReference type="NCBI Taxonomy" id="410072"/>
    <lineage>
        <taxon>Bacteria</taxon>
        <taxon>Bacillati</taxon>
        <taxon>Bacillota</taxon>
        <taxon>Clostridia</taxon>
        <taxon>Lachnospirales</taxon>
        <taxon>Lachnospiraceae</taxon>
        <taxon>Coprococcus</taxon>
    </lineage>
</organism>
<evidence type="ECO:0000256" key="4">
    <source>
        <dbReference type="SAM" id="MobiDB-lite"/>
    </source>
</evidence>
<dbReference type="Gene3D" id="3.20.20.80">
    <property type="entry name" value="Glycosidases"/>
    <property type="match status" value="1"/>
</dbReference>
<dbReference type="InterPro" id="IPR006101">
    <property type="entry name" value="Glyco_hydro_2"/>
</dbReference>
<comment type="similarity">
    <text evidence="1">Belongs to the glycosyl hydrolase 2 family.</text>
</comment>
<name>A0A3E4GT45_9FIRM</name>
<dbReference type="Gene3D" id="2.60.40.10">
    <property type="entry name" value="Immunoglobulins"/>
    <property type="match status" value="3"/>
</dbReference>
<feature type="domain" description="Glycoside hydrolase family 2" evidence="8">
    <location>
        <begin position="701"/>
        <end position="788"/>
    </location>
</feature>
<dbReference type="InterPro" id="IPR051913">
    <property type="entry name" value="GH2_Domain-Containing"/>
</dbReference>
<dbReference type="GO" id="GO:0005975">
    <property type="term" value="P:carbohydrate metabolic process"/>
    <property type="evidence" value="ECO:0007669"/>
    <property type="project" value="InterPro"/>
</dbReference>
<feature type="domain" description="Glycoside hydrolase family 2 catalytic" evidence="6">
    <location>
        <begin position="258"/>
        <end position="411"/>
    </location>
</feature>
<evidence type="ECO:0000259" key="6">
    <source>
        <dbReference type="Pfam" id="PF02836"/>
    </source>
</evidence>
<evidence type="ECO:0000259" key="5">
    <source>
        <dbReference type="Pfam" id="PF00703"/>
    </source>
</evidence>
<dbReference type="PANTHER" id="PTHR42732">
    <property type="entry name" value="BETA-GALACTOSIDASE"/>
    <property type="match status" value="1"/>
</dbReference>
<gene>
    <name evidence="9" type="ORF">DXD67_03490</name>
</gene>
<evidence type="ECO:0000259" key="8">
    <source>
        <dbReference type="Pfam" id="PF18565"/>
    </source>
</evidence>
<dbReference type="SUPFAM" id="SSF49303">
    <property type="entry name" value="beta-Galactosidase/glucuronidase domain"/>
    <property type="match status" value="1"/>
</dbReference>
<evidence type="ECO:0000256" key="3">
    <source>
        <dbReference type="ARBA" id="ARBA00023295"/>
    </source>
</evidence>
<protein>
    <submittedName>
        <fullName evidence="9">Glycoside hydrolase family 2 protein</fullName>
    </submittedName>
</protein>
<evidence type="ECO:0000259" key="7">
    <source>
        <dbReference type="Pfam" id="PF16355"/>
    </source>
</evidence>
<dbReference type="RefSeq" id="WP_117556295.1">
    <property type="nucleotide sequence ID" value="NZ_QSOV01000002.1"/>
</dbReference>
<dbReference type="Pfam" id="PF18565">
    <property type="entry name" value="Glyco_hydro2_C5"/>
    <property type="match status" value="1"/>
</dbReference>
<dbReference type="Gene3D" id="2.60.120.260">
    <property type="entry name" value="Galactose-binding domain-like"/>
    <property type="match status" value="1"/>
</dbReference>
<dbReference type="Pfam" id="PF02836">
    <property type="entry name" value="Glyco_hydro_2_C"/>
    <property type="match status" value="1"/>
</dbReference>
<evidence type="ECO:0000313" key="10">
    <source>
        <dbReference type="Proteomes" id="UP000260655"/>
    </source>
</evidence>
<dbReference type="AlphaFoldDB" id="A0A3E4GT45"/>
<proteinExistence type="inferred from homology"/>
<feature type="region of interest" description="Disordered" evidence="4">
    <location>
        <begin position="424"/>
        <end position="443"/>
    </location>
</feature>
<dbReference type="InterPro" id="IPR006103">
    <property type="entry name" value="Glyco_hydro_2_cat"/>
</dbReference>
<dbReference type="InterPro" id="IPR017853">
    <property type="entry name" value="GH"/>
</dbReference>
<keyword evidence="3" id="KW-0326">Glycosidase</keyword>
<accession>A0A3E4GT45</accession>
<evidence type="ECO:0000313" key="9">
    <source>
        <dbReference type="EMBL" id="RGJ25599.1"/>
    </source>
</evidence>
<comment type="caution">
    <text evidence="9">The sequence shown here is derived from an EMBL/GenBank/DDBJ whole genome shotgun (WGS) entry which is preliminary data.</text>
</comment>
<dbReference type="InterPro" id="IPR040605">
    <property type="entry name" value="Glyco_hydro2_dom5"/>
</dbReference>
<evidence type="ECO:0000256" key="2">
    <source>
        <dbReference type="ARBA" id="ARBA00022801"/>
    </source>
</evidence>
<dbReference type="EMBL" id="QSOV01000002">
    <property type="protein sequence ID" value="RGJ25599.1"/>
    <property type="molecule type" value="Genomic_DNA"/>
</dbReference>
<dbReference type="Proteomes" id="UP000260655">
    <property type="component" value="Unassembled WGS sequence"/>
</dbReference>
<dbReference type="Pfam" id="PF00703">
    <property type="entry name" value="Glyco_hydro_2"/>
    <property type="match status" value="1"/>
</dbReference>
<dbReference type="InterPro" id="IPR006102">
    <property type="entry name" value="Ig-like_GH2"/>
</dbReference>
<feature type="domain" description="Glycoside hydrolase family 2 immunoglobulin-like beta-sandwich" evidence="5">
    <location>
        <begin position="148"/>
        <end position="251"/>
    </location>
</feature>
<dbReference type="SUPFAM" id="SSF51445">
    <property type="entry name" value="(Trans)glycosidases"/>
    <property type="match status" value="1"/>
</dbReference>
<dbReference type="SUPFAM" id="SSF49785">
    <property type="entry name" value="Galactose-binding domain-like"/>
    <property type="match status" value="1"/>
</dbReference>
<dbReference type="InterPro" id="IPR008979">
    <property type="entry name" value="Galactose-bd-like_sf"/>
</dbReference>
<evidence type="ECO:0000256" key="1">
    <source>
        <dbReference type="ARBA" id="ARBA00007401"/>
    </source>
</evidence>
<dbReference type="PANTHER" id="PTHR42732:SF1">
    <property type="entry name" value="BETA-MANNOSIDASE"/>
    <property type="match status" value="1"/>
</dbReference>
<keyword evidence="2 9" id="KW-0378">Hydrolase</keyword>
<reference evidence="9 10" key="1">
    <citation type="submission" date="2018-08" db="EMBL/GenBank/DDBJ databases">
        <title>A genome reference for cultivated species of the human gut microbiota.</title>
        <authorList>
            <person name="Zou Y."/>
            <person name="Xue W."/>
            <person name="Luo G."/>
        </authorList>
    </citation>
    <scope>NUCLEOTIDE SEQUENCE [LARGE SCALE GENOMIC DNA]</scope>
    <source>
        <strain evidence="9 10">TM07-19</strain>
    </source>
</reference>
<dbReference type="PRINTS" id="PR00132">
    <property type="entry name" value="GLHYDRLASE2"/>
</dbReference>
<dbReference type="InterPro" id="IPR036156">
    <property type="entry name" value="Beta-gal/glucu_dom_sf"/>
</dbReference>
<sequence length="798" mass="88700">MKKAAFTENWTCNGTSVIVPHDAMIHEKRTADAAGGSAHGYFPGGIYTYEKKFFIPAEWKEKYLAVEFEGVYKNAEVFLNGKKLYERPYGYVPFLVRLDENANYGEKNLLTVIADNSKLPNSRWYTGSGIYRPVNLYLSERTHISYQGVKITTLSCKPAKIRIEGKLEGIDSAKEYGVRMQIQDGETTIAEKFVKVNAAQSGNEKATAVAEIELPEARLWDEESPNLYLAKIILEEGEKILDTAEERFGIRKLSWSTKGFFVNGKATLLRGGCVHHDNGILGAASWEKSERRRVKIMKEAGFNAIRSSHNPASEAMLRACDELGMYVMDETFDTWYNRKNKYDYGCDFEAWWEADTTAMVERDYNHPSVILYSIGNEVAEPCEKKGLQVGSAMIECIHSHDHTRPVTCGTNLMVMGRAAKGQGIYQDGETNTTSSSKEQKKESNNSLVFNIMASFIGSGMNKGGNSKKVDAISSPFLDRLDIAGYNYGSGRYPLEGKAHPERIVFGSETFPQDIWKNWKMVKKYPYLIGDFMWTAWDYLGEAGIGAWSYTRGMPFNRPYPWLLGGAGVIDILGNPDASCRYAAVIWEKNSKPVIGVRPANHPGVRVSKSVWRGTNAIESWSWSGCEGNKTIVEVYGNGATVKLYLNNKLIGKKKLKQCKALFSVKYKSGSLCAIQYDAQGKEIGRSRLLSAEGEKRISVCPEEKQVKAGDIVYVDISVKGTNGIVESAADEQLNCRVKGGVLLGFGSADPCTTEAYDTGKFKTYYGRAQAVVYAPETGTIRVEAEGEHSRGEAVIEVV</sequence>
<dbReference type="GO" id="GO:0004553">
    <property type="term" value="F:hydrolase activity, hydrolyzing O-glycosyl compounds"/>
    <property type="evidence" value="ECO:0007669"/>
    <property type="project" value="InterPro"/>
</dbReference>